<accession>A0A7I6P9T1</accession>
<gene>
    <name evidence="2" type="primary">AvBD101-3</name>
</gene>
<feature type="signal peptide" evidence="1">
    <location>
        <begin position="1"/>
        <end position="20"/>
    </location>
</feature>
<keyword evidence="1" id="KW-0732">Signal</keyword>
<dbReference type="AlphaFoldDB" id="A0A7I6P9T1"/>
<evidence type="ECO:0000313" key="2">
    <source>
        <dbReference type="EMBL" id="BBP06508.1"/>
    </source>
</evidence>
<protein>
    <submittedName>
        <fullName evidence="2">Avian beta-defensin 101-3</fullName>
    </submittedName>
</protein>
<dbReference type="EMBL" id="LC509032">
    <property type="protein sequence ID" value="BBP06524.1"/>
    <property type="molecule type" value="Genomic_DNA"/>
</dbReference>
<reference evidence="2" key="1">
    <citation type="journal article" date="2020" name="J. Hered.">
        <title>Analysis of the Diversity of the AvBD Gene Region in Japanese Quail.</title>
        <authorList>
            <person name="Ishige T."/>
            <person name="Hara H."/>
            <person name="Hirano T."/>
            <person name="Kono T."/>
            <person name="Hanzawa K."/>
        </authorList>
    </citation>
    <scope>NUCLEOTIDE SEQUENCE</scope>
</reference>
<evidence type="ECO:0000256" key="1">
    <source>
        <dbReference type="SAM" id="SignalP"/>
    </source>
</evidence>
<organism evidence="2">
    <name type="scientific">Coturnix japonica</name>
    <name type="common">Japanese quail</name>
    <name type="synonym">Coturnix coturnix japonica</name>
    <dbReference type="NCBI Taxonomy" id="93934"/>
    <lineage>
        <taxon>Eukaryota</taxon>
        <taxon>Metazoa</taxon>
        <taxon>Chordata</taxon>
        <taxon>Craniata</taxon>
        <taxon>Vertebrata</taxon>
        <taxon>Euteleostomi</taxon>
        <taxon>Archelosauria</taxon>
        <taxon>Archosauria</taxon>
        <taxon>Dinosauria</taxon>
        <taxon>Saurischia</taxon>
        <taxon>Theropoda</taxon>
        <taxon>Coelurosauria</taxon>
        <taxon>Aves</taxon>
        <taxon>Neognathae</taxon>
        <taxon>Galloanserae</taxon>
        <taxon>Galliformes</taxon>
        <taxon>Phasianidae</taxon>
        <taxon>Perdicinae</taxon>
        <taxon>Coturnix</taxon>
    </lineage>
</organism>
<sequence>MRILYLLLVVLFVVVQGVAGQPKSYSPIRAC</sequence>
<feature type="chain" id="PRO_5036204011" evidence="1">
    <location>
        <begin position="21"/>
        <end position="31"/>
    </location>
</feature>
<name>A0A7I6P9T1_COTJA</name>
<dbReference type="EMBL" id="LC509031">
    <property type="protein sequence ID" value="BBP06508.1"/>
    <property type="molecule type" value="Genomic_DNA"/>
</dbReference>
<proteinExistence type="predicted"/>